<dbReference type="OrthoDB" id="3821607at2759"/>
<evidence type="ECO:0000313" key="2">
    <source>
        <dbReference type="Proteomes" id="UP000799424"/>
    </source>
</evidence>
<proteinExistence type="predicted"/>
<accession>A0A6A7AHM4</accession>
<keyword evidence="2" id="KW-1185">Reference proteome</keyword>
<sequence length="241" mass="27443">FLDLPAELRNHVYEFAAKTAVNKECCVLPCLTLALACSQLRTEYLPICRKVPLTINWGDVPRYLDAFHPTIKGQVQNCEQASATMRILTDHFTRNGQSVTIDLLILVKISLAQTTFTCQFVRSEAGEAAAGEEEITYLRGDSGVLQVLMQHRDEQWVQDIQSGKVVRISITPIGMSEDPAFQIHQLHDERSRHLAELGYAYDEDEPRYFEVVGLDDVWYHEEGYDSLYPEICRVHAVKKQV</sequence>
<dbReference type="Proteomes" id="UP000799424">
    <property type="component" value="Unassembled WGS sequence"/>
</dbReference>
<name>A0A6A7AHM4_9PLEO</name>
<organism evidence="1 2">
    <name type="scientific">Ophiobolus disseminans</name>
    <dbReference type="NCBI Taxonomy" id="1469910"/>
    <lineage>
        <taxon>Eukaryota</taxon>
        <taxon>Fungi</taxon>
        <taxon>Dikarya</taxon>
        <taxon>Ascomycota</taxon>
        <taxon>Pezizomycotina</taxon>
        <taxon>Dothideomycetes</taxon>
        <taxon>Pleosporomycetidae</taxon>
        <taxon>Pleosporales</taxon>
        <taxon>Pleosporineae</taxon>
        <taxon>Phaeosphaeriaceae</taxon>
        <taxon>Ophiobolus</taxon>
    </lineage>
</organism>
<gene>
    <name evidence="1" type="ORF">CC86DRAFT_425332</name>
</gene>
<evidence type="ECO:0008006" key="3">
    <source>
        <dbReference type="Google" id="ProtNLM"/>
    </source>
</evidence>
<evidence type="ECO:0000313" key="1">
    <source>
        <dbReference type="EMBL" id="KAF2832716.1"/>
    </source>
</evidence>
<dbReference type="EMBL" id="MU006217">
    <property type="protein sequence ID" value="KAF2832716.1"/>
    <property type="molecule type" value="Genomic_DNA"/>
</dbReference>
<feature type="non-terminal residue" evidence="1">
    <location>
        <position position="1"/>
    </location>
</feature>
<reference evidence="1" key="1">
    <citation type="journal article" date="2020" name="Stud. Mycol.">
        <title>101 Dothideomycetes genomes: a test case for predicting lifestyles and emergence of pathogens.</title>
        <authorList>
            <person name="Haridas S."/>
            <person name="Albert R."/>
            <person name="Binder M."/>
            <person name="Bloem J."/>
            <person name="Labutti K."/>
            <person name="Salamov A."/>
            <person name="Andreopoulos B."/>
            <person name="Baker S."/>
            <person name="Barry K."/>
            <person name="Bills G."/>
            <person name="Bluhm B."/>
            <person name="Cannon C."/>
            <person name="Castanera R."/>
            <person name="Culley D."/>
            <person name="Daum C."/>
            <person name="Ezra D."/>
            <person name="Gonzalez J."/>
            <person name="Henrissat B."/>
            <person name="Kuo A."/>
            <person name="Liang C."/>
            <person name="Lipzen A."/>
            <person name="Lutzoni F."/>
            <person name="Magnuson J."/>
            <person name="Mondo S."/>
            <person name="Nolan M."/>
            <person name="Ohm R."/>
            <person name="Pangilinan J."/>
            <person name="Park H.-J."/>
            <person name="Ramirez L."/>
            <person name="Alfaro M."/>
            <person name="Sun H."/>
            <person name="Tritt A."/>
            <person name="Yoshinaga Y."/>
            <person name="Zwiers L.-H."/>
            <person name="Turgeon B."/>
            <person name="Goodwin S."/>
            <person name="Spatafora J."/>
            <person name="Crous P."/>
            <person name="Grigoriev I."/>
        </authorList>
    </citation>
    <scope>NUCLEOTIDE SEQUENCE</scope>
    <source>
        <strain evidence="1">CBS 113818</strain>
    </source>
</reference>
<protein>
    <recommendedName>
        <fullName evidence="3">F-box domain-containing protein</fullName>
    </recommendedName>
</protein>
<dbReference type="AlphaFoldDB" id="A0A6A7AHM4"/>